<protein>
    <submittedName>
        <fullName evidence="1">Uncharacterized protein</fullName>
    </submittedName>
</protein>
<evidence type="ECO:0000313" key="2">
    <source>
        <dbReference type="Proteomes" id="UP000660339"/>
    </source>
</evidence>
<dbReference type="AlphaFoldDB" id="A0A8J3LBV8"/>
<proteinExistence type="predicted"/>
<evidence type="ECO:0000313" key="1">
    <source>
        <dbReference type="EMBL" id="GIG15509.1"/>
    </source>
</evidence>
<gene>
    <name evidence="1" type="ORF">Cme02nite_38410</name>
</gene>
<reference evidence="1" key="1">
    <citation type="submission" date="2021-01" db="EMBL/GenBank/DDBJ databases">
        <title>Whole genome shotgun sequence of Catellatospora methionotrophica NBRC 14553.</title>
        <authorList>
            <person name="Komaki H."/>
            <person name="Tamura T."/>
        </authorList>
    </citation>
    <scope>NUCLEOTIDE SEQUENCE</scope>
    <source>
        <strain evidence="1">NBRC 14553</strain>
    </source>
</reference>
<accession>A0A8J3LBV8</accession>
<dbReference type="EMBL" id="BONJ01000020">
    <property type="protein sequence ID" value="GIG15509.1"/>
    <property type="molecule type" value="Genomic_DNA"/>
</dbReference>
<keyword evidence="2" id="KW-1185">Reference proteome</keyword>
<sequence>MSAPYYAAEQPSEFCELCDTTMQNGEAYYKEGTVAYHEKCAATCDDGSIDHGMSRMVAINRRLTLRPTNAAAAS</sequence>
<comment type="caution">
    <text evidence="1">The sequence shown here is derived from an EMBL/GenBank/DDBJ whole genome shotgun (WGS) entry which is preliminary data.</text>
</comment>
<organism evidence="1 2">
    <name type="scientific">Catellatospora methionotrophica</name>
    <dbReference type="NCBI Taxonomy" id="121620"/>
    <lineage>
        <taxon>Bacteria</taxon>
        <taxon>Bacillati</taxon>
        <taxon>Actinomycetota</taxon>
        <taxon>Actinomycetes</taxon>
        <taxon>Micromonosporales</taxon>
        <taxon>Micromonosporaceae</taxon>
        <taxon>Catellatospora</taxon>
    </lineage>
</organism>
<name>A0A8J3LBV8_9ACTN</name>
<dbReference type="Proteomes" id="UP000660339">
    <property type="component" value="Unassembled WGS sequence"/>
</dbReference>
<dbReference type="RefSeq" id="WP_166379913.1">
    <property type="nucleotide sequence ID" value="NZ_BAAATT010000005.1"/>
</dbReference>